<keyword evidence="4" id="KW-0597">Phosphoprotein</keyword>
<comment type="similarity">
    <text evidence="2">Belongs to the ATP-dependent AMP-binding enzyme family.</text>
</comment>
<dbReference type="GO" id="GO:0005829">
    <property type="term" value="C:cytosol"/>
    <property type="evidence" value="ECO:0007669"/>
    <property type="project" value="TreeGrafter"/>
</dbReference>
<dbReference type="SUPFAM" id="SSF51735">
    <property type="entry name" value="NAD(P)-binding Rossmann-fold domains"/>
    <property type="match status" value="1"/>
</dbReference>
<dbReference type="InterPro" id="IPR025110">
    <property type="entry name" value="AMP-bd_C"/>
</dbReference>
<dbReference type="CDD" id="cd19540">
    <property type="entry name" value="LCL_NRPS-like"/>
    <property type="match status" value="1"/>
</dbReference>
<dbReference type="Gene3D" id="3.30.559.30">
    <property type="entry name" value="Nonribosomal peptide synthetase, condensation domain"/>
    <property type="match status" value="4"/>
</dbReference>
<gene>
    <name evidence="9" type="primary">lgrD_7</name>
    <name evidence="10" type="ORF">CCUG60883_04691</name>
    <name evidence="9" type="ORF">CCUG60885_04688</name>
</gene>
<dbReference type="GO" id="GO:0031177">
    <property type="term" value="F:phosphopantetheine binding"/>
    <property type="evidence" value="ECO:0007669"/>
    <property type="project" value="InterPro"/>
</dbReference>
<dbReference type="PROSITE" id="PS00012">
    <property type="entry name" value="PHOSPHOPANTETHEINE"/>
    <property type="match status" value="3"/>
</dbReference>
<dbReference type="InterPro" id="IPR045851">
    <property type="entry name" value="AMP-bd_C_sf"/>
</dbReference>
<organism evidence="9 12">
    <name type="scientific">Mycobacteroides salmoniphilum</name>
    <dbReference type="NCBI Taxonomy" id="404941"/>
    <lineage>
        <taxon>Bacteria</taxon>
        <taxon>Bacillati</taxon>
        <taxon>Actinomycetota</taxon>
        <taxon>Actinomycetes</taxon>
        <taxon>Mycobacteriales</taxon>
        <taxon>Mycobacteriaceae</taxon>
        <taxon>Mycobacteroides</taxon>
    </lineage>
</organism>
<dbReference type="InterPro" id="IPR009081">
    <property type="entry name" value="PP-bd_ACP"/>
</dbReference>
<proteinExistence type="inferred from homology"/>
<dbReference type="SUPFAM" id="SSF56801">
    <property type="entry name" value="Acetyl-CoA synthetase-like"/>
    <property type="match status" value="3"/>
</dbReference>
<dbReference type="CDD" id="cd05235">
    <property type="entry name" value="SDR_e1"/>
    <property type="match status" value="1"/>
</dbReference>
<dbReference type="PROSITE" id="PS00455">
    <property type="entry name" value="AMP_BINDING"/>
    <property type="match status" value="3"/>
</dbReference>
<dbReference type="SUPFAM" id="SSF52777">
    <property type="entry name" value="CoA-dependent acyltransferases"/>
    <property type="match status" value="8"/>
</dbReference>
<dbReference type="SMART" id="SM00823">
    <property type="entry name" value="PKS_PP"/>
    <property type="match status" value="3"/>
</dbReference>
<keyword evidence="11" id="KW-1185">Reference proteome</keyword>
<dbReference type="GO" id="GO:0043041">
    <property type="term" value="P:amino acid activation for nonribosomal peptide biosynthetic process"/>
    <property type="evidence" value="ECO:0007669"/>
    <property type="project" value="TreeGrafter"/>
</dbReference>
<dbReference type="SMART" id="SM01294">
    <property type="entry name" value="PKS_PP_betabranch"/>
    <property type="match status" value="2"/>
</dbReference>
<dbReference type="Pfam" id="PF00501">
    <property type="entry name" value="AMP-binding"/>
    <property type="match status" value="3"/>
</dbReference>
<dbReference type="InterPro" id="IPR042099">
    <property type="entry name" value="ANL_N_sf"/>
</dbReference>
<keyword evidence="6" id="KW-0677">Repeat</keyword>
<dbReference type="Gene3D" id="3.30.559.10">
    <property type="entry name" value="Chloramphenicol acetyltransferase-like domain"/>
    <property type="match status" value="4"/>
</dbReference>
<comment type="caution">
    <text evidence="9">The sequence shown here is derived from an EMBL/GenBank/DDBJ whole genome shotgun (WGS) entry which is preliminary data.</text>
</comment>
<reference evidence="11 12" key="1">
    <citation type="journal article" date="2019" name="Sci. Rep.">
        <title>Extended insight into the Mycobacterium chelonae-abscessus complex through whole genome sequencing of Mycobacterium salmoniphilum outbreak and Mycobacterium salmoniphilum-like strains.</title>
        <authorList>
            <person name="Behra P.R.K."/>
            <person name="Das S."/>
            <person name="Pettersson B.M.F."/>
            <person name="Shirreff L."/>
            <person name="DuCote T."/>
            <person name="Jacobsson K.G."/>
            <person name="Ennis D.G."/>
            <person name="Kirsebom L.A."/>
        </authorList>
    </citation>
    <scope>NUCLEOTIDE SEQUENCE [LARGE SCALE GENOMIC DNA]</scope>
    <source>
        <strain evidence="10 11">CCUG 60883</strain>
        <strain evidence="9 12">CCUG 60885</strain>
    </source>
</reference>
<evidence type="ECO:0000256" key="4">
    <source>
        <dbReference type="ARBA" id="ARBA00022553"/>
    </source>
</evidence>
<keyword evidence="3" id="KW-0596">Phosphopantetheine</keyword>
<dbReference type="InterPro" id="IPR036291">
    <property type="entry name" value="NAD(P)-bd_dom_sf"/>
</dbReference>
<dbReference type="SUPFAM" id="SSF47336">
    <property type="entry name" value="ACP-like"/>
    <property type="match status" value="3"/>
</dbReference>
<evidence type="ECO:0000256" key="3">
    <source>
        <dbReference type="ARBA" id="ARBA00022450"/>
    </source>
</evidence>
<sequence>MLNYGTQSDVLGPLTAAQRSIWVAQQLRPEVPYNFAGFVTIDHDVDAEKLMVACESMAARFGTPCARLSIEDGEPVFVVDRSFPETMPCIDLRAEHDAVAAARRWMDEEYRRPIDLLSERLTHFALLRIADDLSYFYMRTHHVLLDGYATNNLLRHIADVYSGSVAAETDVDFSEFSVIRAADQKYQQSSRSDADFEYWKNVLSRPVETADLAGMERVVTPRHPLVRDLVCDELLSENGLGQFEVARVVATLATFFAKTTGRQDVSLSLPVSGRTTAALKRCGGMVSNLVPLFVTVEDADTIGALDDQVAKAVVGALRHQQFRRWPELVVDAGRRDTNIEFGQVINVFDFADVFFFGASEAVVNVLTTFPVQDIAINIYPRPGGGTSRIQFAWNPDRYTTAEIDRHIVRLESLLGRLLGADASVVVGEVSLLDRRERDLVLSQWSGAGPQAPVGVAPQLLAAAVAATPEAVAVVDGARELTYRELDEWSTRWARVLIETGVGPERAVGVAMDRRAELVVAWWAVAKAGGVYVPVDSAHPVERIATVLDSVAAVCVLTCDSDEVPGVGARPVLRIDGRDVSAQSAEPITDADRSVALRAQNTAYVIFTSGSTGIPKGVAVGHAGLPGVVAAQRDLLELSGDARVLMVASPTFDASVFEMVWAVGAGATLVVAPRDVYAADALTEFLQAQRVSAAVLTPTVLSSLDRARLDRVDTLVTAGEDCPRELVDDWAPGRRLVNAYGPSESTIWATSAPMAAGQPVGIGAPIPGVRTLVLDAGLNPTPIGVVGELYLAGPALASGYVGRAVLTAERFVANPYGPSGVRMYRTGDLVRWNADGALQYMGRADEQVKIRGNRIELGEVQAVLAGARGVEQAVVMVREDRPGDRRLVGYVTGAVDVAGTRVALGDRLPAYMIPSAIIVLDALPLTANGKLNLRALPVPEIAAGAYRAPSDDVEQTLATVYAQVLGLSRVGVDDSFFDLGGDSIMSMQVVSRARAAGVLCRPRDVFVEQTVARLARVATTVIGDADVADDGLGEVLATPVMRWLLDVPGEADQFNQTIVLTVPAAVTEADVVVVLQALLNRHPMLRLRAEDNGAQGWSLTVPDADAVDARNFLQSVNELSDEALVQARARLSPANGTMLSALWASSTAQLALVVHHLAVDGVSWRILLEDINIGWAQHRAGQPVALPPGGTSFARWAALLDEYARTAEVAEHVEAWKRVQATPALLPAVRPELDTYATAHTMSASLDAETTRVLLGEAPAAFHAGVGDILLIALGMAVAQLSGNTGAAVGIDVEGHGRQEDLVASGKSPVDLSRTVGWFTSKYPVALSLGRPDWAQVSAGGRALGAVIKDAKEQLRALPEGITYGLLRYANPEADLAGAEPVIGFNYLGRLGGVGEQGDDLWLPSPDAVSAAAVAAAVPLALAHTVTLNAGVLESSTGTGPCLQANWTWASSMDDGQINLLSQLWIEALTGICAHVRGGGGGLTPSDIVPAHLTQQQIDELEQLHRVADVLPLTPLQQGLLFHATAHASGDDVYAVQLDLTLAGLLDAPRLRDAVRTVVARHPNLAARFHPQFDPPVQSIPVDPVTPWQHVEFAGTDIEDQIARLCAAERAAVCDLTHPPLFRVVLIGVGHDQHRLVLTSHHSVLDGWSLPILLQEIFAGYGGHSLPPAVPYRRFVTWLADQDLDAALSAWQDVLAGFETPALVGPSHKLGSGRRETQSLRLSGQATRALTDLARAHHTTVNTVLQAGWAQLLVWLTGQHDVAFGAAVSGRPAEVPGSESMVGLLINTVPVRARIAATTTTAELLEQLHGVSNRTLDHQHVALPEIHRVTGQDQLFDTLFVYENYPIDPAAFGTVMGTGELAITRFSSREATHYPLALQVTPGHELVLSIEHDTDVFDVESVVVLAGRLELVLAAMVADPLRRLSSVDVLGVDERVLLDAMGNRAVLDERATGVTIPELFSAQVARTADAVALSCRDRSWTYAAVERDSNRLAHYLIGLGAGPGRCVAVMFGRSAEGIIAILAVLKTGAAYVPIDPAVPDARIDFVVGDAKPVAVVTTATLAGRFGTHDVVVVDIDDPAIGAQTDASLPLPAADDVAHIIYTSGTTGIPKGVATTHHNVTQLLESLHVGLPSGPGQVWSQWYSFAFDASVEEIWGALFHGSRLLVIPESIGPDEFQALLIDEHVTVLHQTPSAVSALSVEALQSVALVVAAEACSAELVDRWAPGRVMTNAYGPTETTMCVTVSKPLAAGSGTPTIGGPVPGAALFVLDAWLRPVPVGVVGELYVAGLGLGLGYVSRSSLTASRFVACPFGSPGERMYRTGDLVRWRADGNLQYLGRADEQVKIRGYRIELGEIQAALADVVGVEQAVVIVREDRPGDKRLVGYITQSPEAELAGGVDTAGVRVTLGERLPPYMVPAAVVVVGALPLTVNGKLDTRALPVPQYQETQYRAPSNAVEEILADIYAHVLGLERVGVDDSFFDLGGDSLSAMRLIAAVNKSMNTHLTVRALFDTPTIAQLAPGLRTDSGGRAPLVPVARPDVIPLSFSQRRLWFLDQLHGASPVYNMAVALRLSGQLDLDALGGALSDVVSRHESLRTVFRDEEGVPYQLVLAPDSAEFGWEVVDATAWSPAQLDEAIGVAARHTFDLAAEIPMHAKLFTVSGDEHVLVATVHHIAADGWSVAPLMRDLTVAYASRSGGHAPDWAPLPVQYADYTLWQRDQLGDLEDSESAIATQVAYWHDALAGMPEHLALPTDRPYPAVADYRGASVDLEWPEQLQRAVRALAREHGATSFMVIQAALTVLLSKITATSDVAVGFAVAGRDEPALDELVGFFVNTLVLRVDAGGDPTFADLLAQVRTRSLEALEHQDVPFEVLVERLNPIRSRSSHPLVQVGLTWQNLPGQDADGLGLGDLRITQIPVHTNTARMDLTFSLGERFTQAGELAGLGGAVEFRTDVFDLASVESLIARLQRVLEAVAANPSQRLSAVDVLDAAESDLLDQLGNRAVLSTPVTATSIPELFAAQVVSHPDAIAIRCGERSWTYGELDAESNRLAHLLIEYGAGPGRCVALLSERRGEAICAILAVLKSGAAYLPIAPAVPDARIEFMITDAGPIAAITSAALRSRLDGYTLPIIDISDPGVSTQPGTALVGPAADDIAHIVYTSGTTGIPKGVATTHHNVTQVLGYEHLGVPSGPGQVWSQWYSYAFDASVEEIWGPLLHGGSLVVVPESLVPEDFQEFLVSEGVTVLHQTPSAAAALSPEALEGMALVVAAEACSAEMVDRWAPGRLMVNAYGPTESTLCVTVSPPLAAGSGTPAIGVPVAGAALFVLDSWMRRVPVGVVGELYIAGHGLGAGYLHRSGLTASRFVACPFVAPGQEGLRMYRTGDLVRWGRGDRAGQLEYIGRADDQVKIRGYRIELGEIQTALADLDGVEQAVVIVREDRPGDKRLVGYVTGAIEPAKARAELAERIPAYMVPAAVVVIDVFPLTVNGKLDTRALPEPQYQETQYRAPSNPVEETLAGLYADVLGLERVGVDDSFFDLGGDSLSAMRLIAAINKSMNTHLTVRALFDAPTVSSLSGQLDKHASDPRYVAVHGSGVAEVRAADLTLDKFIQAETLSVAKALPKPSGEARTVLLTGATGFLGRYLVLQWLEKLELLDGKLICLVRAASDDEARSRLEQIFDSGDPELLRHFQELAEDHLEVIAGDKGEADLGLTEQTWRRLADTVDVIVDSAAVVSGALSYGELFGPNVAGTAELIRLALTTKLKMFTFVSTANVGDPIKKVAFTEDADIRDICATRAIKDTYANGYGSSKWAGEVLLREAHDLCGLPIGVFRCDMILADTTYAGQLNSSDVFSKMILSIVTTGLAPKSFYRLDADGNRRRAHFDGLPVEFVAEAITTLGVQVVDGFQTYHVMNPHDDGIGLDEYVDWLVDAGYSIERIDDFKDWLQRFGTSLQALPDKHRRNSVLQMYLTLVQDPDRVSPIVPTVGAFAPADRFRAAVQEAKIGPDRDIPQVSAANIVKYVTDMELLGLL</sequence>
<dbReference type="CDD" id="cd19543">
    <property type="entry name" value="DCL_NRPS"/>
    <property type="match status" value="1"/>
</dbReference>
<dbReference type="Gene3D" id="3.40.50.720">
    <property type="entry name" value="NAD(P)-binding Rossmann-like Domain"/>
    <property type="match status" value="1"/>
</dbReference>
<dbReference type="InterPro" id="IPR023213">
    <property type="entry name" value="CAT-like_dom_sf"/>
</dbReference>
<evidence type="ECO:0000313" key="12">
    <source>
        <dbReference type="Proteomes" id="UP000295685"/>
    </source>
</evidence>
<evidence type="ECO:0000256" key="5">
    <source>
        <dbReference type="ARBA" id="ARBA00022598"/>
    </source>
</evidence>
<dbReference type="GO" id="GO:0044550">
    <property type="term" value="P:secondary metabolite biosynthetic process"/>
    <property type="evidence" value="ECO:0007669"/>
    <property type="project" value="UniProtKB-ARBA"/>
</dbReference>
<dbReference type="InterPro" id="IPR036736">
    <property type="entry name" value="ACP-like_sf"/>
</dbReference>
<evidence type="ECO:0000259" key="8">
    <source>
        <dbReference type="PROSITE" id="PS50075"/>
    </source>
</evidence>
<dbReference type="FunFam" id="2.30.38.10:FF:000001">
    <property type="entry name" value="Non-ribosomal peptide synthetase PvdI"/>
    <property type="match status" value="1"/>
</dbReference>
<dbReference type="GO" id="GO:0008610">
    <property type="term" value="P:lipid biosynthetic process"/>
    <property type="evidence" value="ECO:0007669"/>
    <property type="project" value="UniProtKB-ARBA"/>
</dbReference>
<dbReference type="FunFam" id="3.40.50.980:FF:000001">
    <property type="entry name" value="Non-ribosomal peptide synthetase"/>
    <property type="match status" value="1"/>
</dbReference>
<dbReference type="EMBL" id="PECK01000012">
    <property type="protein sequence ID" value="TDZ90042.1"/>
    <property type="molecule type" value="Genomic_DNA"/>
</dbReference>
<dbReference type="PANTHER" id="PTHR45527">
    <property type="entry name" value="NONRIBOSOMAL PEPTIDE SYNTHETASE"/>
    <property type="match status" value="1"/>
</dbReference>
<dbReference type="InterPro" id="IPR000873">
    <property type="entry name" value="AMP-dep_synth/lig_dom"/>
</dbReference>
<dbReference type="Gene3D" id="2.30.38.10">
    <property type="entry name" value="Luciferase, Domain 3"/>
    <property type="match status" value="1"/>
</dbReference>
<dbReference type="InterPro" id="IPR020806">
    <property type="entry name" value="PKS_PP-bd"/>
</dbReference>
<evidence type="ECO:0000256" key="7">
    <source>
        <dbReference type="ARBA" id="ARBA00023194"/>
    </source>
</evidence>
<dbReference type="EMBL" id="PECM01000015">
    <property type="protein sequence ID" value="TEA00008.1"/>
    <property type="molecule type" value="Genomic_DNA"/>
</dbReference>
<dbReference type="FunFam" id="3.30.559.10:FF:000012">
    <property type="entry name" value="Non-ribosomal peptide synthetase"/>
    <property type="match status" value="1"/>
</dbReference>
<evidence type="ECO:0000256" key="2">
    <source>
        <dbReference type="ARBA" id="ARBA00006432"/>
    </source>
</evidence>
<dbReference type="NCBIfam" id="TIGR01746">
    <property type="entry name" value="Thioester-redct"/>
    <property type="match status" value="1"/>
</dbReference>
<dbReference type="OrthoDB" id="4501954at2"/>
<dbReference type="UniPathway" id="UPA00011"/>
<name>A0A4R8S8A5_9MYCO</name>
<dbReference type="InterPro" id="IPR010071">
    <property type="entry name" value="AA_adenyl_dom"/>
</dbReference>
<accession>A0A4R8S8A5</accession>
<dbReference type="Gene3D" id="1.10.1200.10">
    <property type="entry name" value="ACP-like"/>
    <property type="match status" value="3"/>
</dbReference>
<protein>
    <submittedName>
        <fullName evidence="9">Linear gramicidin synthase subunit D</fullName>
    </submittedName>
</protein>
<dbReference type="PANTHER" id="PTHR45527:SF1">
    <property type="entry name" value="FATTY ACID SYNTHASE"/>
    <property type="match status" value="1"/>
</dbReference>
<dbReference type="Proteomes" id="UP000295685">
    <property type="component" value="Unassembled WGS sequence"/>
</dbReference>
<dbReference type="Gene3D" id="3.40.50.980">
    <property type="match status" value="2"/>
</dbReference>
<dbReference type="InterPro" id="IPR013120">
    <property type="entry name" value="FAR_NAD-bd"/>
</dbReference>
<feature type="domain" description="Carrier" evidence="8">
    <location>
        <begin position="947"/>
        <end position="1021"/>
    </location>
</feature>
<keyword evidence="7" id="KW-0045">Antibiotic biosynthesis</keyword>
<dbReference type="NCBIfam" id="TIGR01733">
    <property type="entry name" value="AA-adenyl-dom"/>
    <property type="match status" value="3"/>
</dbReference>
<dbReference type="FunFam" id="3.40.50.12780:FF:000012">
    <property type="entry name" value="Non-ribosomal peptide synthetase"/>
    <property type="match status" value="1"/>
</dbReference>
<dbReference type="InterPro" id="IPR001242">
    <property type="entry name" value="Condensation_dom"/>
</dbReference>
<dbReference type="InterPro" id="IPR020845">
    <property type="entry name" value="AMP-binding_CS"/>
</dbReference>
<dbReference type="Pfam" id="PF13193">
    <property type="entry name" value="AMP-binding_C"/>
    <property type="match status" value="3"/>
</dbReference>
<dbReference type="Proteomes" id="UP000294844">
    <property type="component" value="Unassembled WGS sequence"/>
</dbReference>
<dbReference type="InterPro" id="IPR010060">
    <property type="entry name" value="NRPS_synth"/>
</dbReference>
<dbReference type="InterPro" id="IPR010080">
    <property type="entry name" value="Thioester_reductase-like_dom"/>
</dbReference>
<keyword evidence="5" id="KW-0436">Ligase</keyword>
<evidence type="ECO:0000313" key="10">
    <source>
        <dbReference type="EMBL" id="TEA00008.1"/>
    </source>
</evidence>
<dbReference type="GO" id="GO:0017000">
    <property type="term" value="P:antibiotic biosynthetic process"/>
    <property type="evidence" value="ECO:0007669"/>
    <property type="project" value="UniProtKB-KW"/>
</dbReference>
<dbReference type="FunFam" id="1.10.1200.10:FF:000005">
    <property type="entry name" value="Nonribosomal peptide synthetase 1"/>
    <property type="match status" value="3"/>
</dbReference>
<comment type="cofactor">
    <cofactor evidence="1">
        <name>pantetheine 4'-phosphate</name>
        <dbReference type="ChEBI" id="CHEBI:47942"/>
    </cofactor>
</comment>
<feature type="domain" description="Carrier" evidence="8">
    <location>
        <begin position="3504"/>
        <end position="3579"/>
    </location>
</feature>
<dbReference type="FunFam" id="3.30.300.30:FF:000010">
    <property type="entry name" value="Enterobactin synthetase component F"/>
    <property type="match status" value="3"/>
</dbReference>
<evidence type="ECO:0000256" key="6">
    <source>
        <dbReference type="ARBA" id="ARBA00022737"/>
    </source>
</evidence>
<evidence type="ECO:0000256" key="1">
    <source>
        <dbReference type="ARBA" id="ARBA00001957"/>
    </source>
</evidence>
<dbReference type="Gene3D" id="3.30.300.30">
    <property type="match status" value="3"/>
</dbReference>
<dbReference type="Pfam" id="PF00668">
    <property type="entry name" value="Condensation"/>
    <property type="match status" value="4"/>
</dbReference>
<evidence type="ECO:0000313" key="9">
    <source>
        <dbReference type="EMBL" id="TDZ90042.1"/>
    </source>
</evidence>
<dbReference type="Pfam" id="PF00550">
    <property type="entry name" value="PP-binding"/>
    <property type="match status" value="3"/>
</dbReference>
<evidence type="ECO:0000313" key="11">
    <source>
        <dbReference type="Proteomes" id="UP000294844"/>
    </source>
</evidence>
<dbReference type="Pfam" id="PF07993">
    <property type="entry name" value="NAD_binding_4"/>
    <property type="match status" value="1"/>
</dbReference>
<feature type="domain" description="Carrier" evidence="8">
    <location>
        <begin position="2449"/>
        <end position="2524"/>
    </location>
</feature>
<dbReference type="NCBIfam" id="NF003417">
    <property type="entry name" value="PRK04813.1"/>
    <property type="match status" value="3"/>
</dbReference>
<dbReference type="NCBIfam" id="TIGR01720">
    <property type="entry name" value="NRPS-para261"/>
    <property type="match status" value="1"/>
</dbReference>
<dbReference type="Gene3D" id="3.40.50.12780">
    <property type="entry name" value="N-terminal domain of ligase-like"/>
    <property type="match status" value="2"/>
</dbReference>
<dbReference type="PROSITE" id="PS50075">
    <property type="entry name" value="CARRIER"/>
    <property type="match status" value="3"/>
</dbReference>
<dbReference type="InterPro" id="IPR006162">
    <property type="entry name" value="Ppantetheine_attach_site"/>
</dbReference>
<dbReference type="RefSeq" id="WP_134149479.1">
    <property type="nucleotide sequence ID" value="NZ_PECK01000012.1"/>
</dbReference>
<dbReference type="GO" id="GO:0016874">
    <property type="term" value="F:ligase activity"/>
    <property type="evidence" value="ECO:0007669"/>
    <property type="project" value="UniProtKB-KW"/>
</dbReference>